<evidence type="ECO:0000313" key="1">
    <source>
        <dbReference type="EMBL" id="KAJ8111410.1"/>
    </source>
</evidence>
<comment type="caution">
    <text evidence="1">The sequence shown here is derived from an EMBL/GenBank/DDBJ whole genome shotgun (WGS) entry which is preliminary data.</text>
</comment>
<proteinExistence type="predicted"/>
<keyword evidence="2" id="KW-1185">Reference proteome</keyword>
<gene>
    <name evidence="1" type="ORF">OPT61_g5995</name>
</gene>
<protein>
    <submittedName>
        <fullName evidence="1">Uncharacterized protein</fullName>
    </submittedName>
</protein>
<dbReference type="Proteomes" id="UP001153331">
    <property type="component" value="Unassembled WGS sequence"/>
</dbReference>
<organism evidence="1 2">
    <name type="scientific">Boeremia exigua</name>
    <dbReference type="NCBI Taxonomy" id="749465"/>
    <lineage>
        <taxon>Eukaryota</taxon>
        <taxon>Fungi</taxon>
        <taxon>Dikarya</taxon>
        <taxon>Ascomycota</taxon>
        <taxon>Pezizomycotina</taxon>
        <taxon>Dothideomycetes</taxon>
        <taxon>Pleosporomycetidae</taxon>
        <taxon>Pleosporales</taxon>
        <taxon>Pleosporineae</taxon>
        <taxon>Didymellaceae</taxon>
        <taxon>Boeremia</taxon>
    </lineage>
</organism>
<dbReference type="EMBL" id="JAPHNI010000408">
    <property type="protein sequence ID" value="KAJ8111410.1"/>
    <property type="molecule type" value="Genomic_DNA"/>
</dbReference>
<evidence type="ECO:0000313" key="2">
    <source>
        <dbReference type="Proteomes" id="UP001153331"/>
    </source>
</evidence>
<reference evidence="1" key="1">
    <citation type="submission" date="2022-11" db="EMBL/GenBank/DDBJ databases">
        <title>Genome Sequence of Boeremia exigua.</title>
        <authorList>
            <person name="Buettner E."/>
        </authorList>
    </citation>
    <scope>NUCLEOTIDE SEQUENCE</scope>
    <source>
        <strain evidence="1">CU02</strain>
    </source>
</reference>
<accession>A0ACC2I8C4</accession>
<sequence>MDPPPTHSVRPWTPPETEAPGSPESAYFSDPFRRASSCASDMDEHRWPLLQPRSGTPDRRSKRCDTPNEPLSKSRPKPLHTVTEPAPYTPTKTSSLLDHHAPGALRYPYTPESSHILRPSTAGSLSPIPWDTGSRSSASPVQSALSSCIAHFENLTAERELTDDQMEYIVGQFENMTSFLAAPDAQTKKGADDLFSGADSPRPASPKPTTHIAEDDSSYMAEVGKYIEGVQIYTADLKKRFEEAKALNEIQLTIIDGLRRDMNAMQQNMQDSLYFSPSNRRRASTPGPRNVDSSWGSIETAVDNVEEADNSKAAPPKPTMVESSTQTDERRTTVSTRKSLQPVRRGFWTVLYEALDEFSDDLHEP</sequence>
<name>A0ACC2I8C4_9PLEO</name>